<keyword evidence="1" id="KW-0732">Signal</keyword>
<evidence type="ECO:0000256" key="1">
    <source>
        <dbReference type="SAM" id="SignalP"/>
    </source>
</evidence>
<dbReference type="Proteomes" id="UP000572377">
    <property type="component" value="Unassembled WGS sequence"/>
</dbReference>
<dbReference type="EMBL" id="JABFBC010000001">
    <property type="protein sequence ID" value="NNU80321.1"/>
    <property type="molecule type" value="Genomic_DNA"/>
</dbReference>
<evidence type="ECO:0000313" key="2">
    <source>
        <dbReference type="EMBL" id="NNU80321.1"/>
    </source>
</evidence>
<dbReference type="AlphaFoldDB" id="A0A849L276"/>
<keyword evidence="3" id="KW-1185">Reference proteome</keyword>
<proteinExistence type="predicted"/>
<reference evidence="2 3" key="1">
    <citation type="submission" date="2020-05" db="EMBL/GenBank/DDBJ databases">
        <title>Gimesia benthica sp. nov., a novel planctomycete isolated from a deep-sea water sample of the Northwest Indian Ocean.</title>
        <authorList>
            <person name="Wang J."/>
            <person name="Ruan C."/>
            <person name="Song L."/>
            <person name="Zhu Y."/>
            <person name="Li A."/>
            <person name="Zheng X."/>
            <person name="Wang L."/>
            <person name="Lu Z."/>
            <person name="Huang Y."/>
            <person name="Du W."/>
            <person name="Zhou Y."/>
            <person name="Huang L."/>
            <person name="Dai X."/>
        </authorList>
    </citation>
    <scope>NUCLEOTIDE SEQUENCE [LARGE SCALE GENOMIC DNA]</scope>
    <source>
        <strain evidence="2 3">YYQ-30</strain>
    </source>
</reference>
<protein>
    <submittedName>
        <fullName evidence="2">Uncharacterized protein</fullName>
    </submittedName>
</protein>
<accession>A0A849L276</accession>
<sequence>MLRLSCLALLGLIATGARAQELCPPATPAPDPCLAGHWIGQNTAAEAMTAMLERMTPPGTSRVVFPPMPALLGISIYRDGFYVTMPLHQNLSWEDVTDEGSTQVAMDLAIPTAVGRLMTEGDRLSFCTIPPSEVMLRTEAVSSSGGSATTFVSPGMGPASGFAPEMDYYCGGDSLEFRVQLPDPVGPVYYSLRRVPEARLPAMFRELAPE</sequence>
<organism evidence="2 3">
    <name type="scientific">Halovulum dunhuangense</name>
    <dbReference type="NCBI Taxonomy" id="1505036"/>
    <lineage>
        <taxon>Bacteria</taxon>
        <taxon>Pseudomonadati</taxon>
        <taxon>Pseudomonadota</taxon>
        <taxon>Alphaproteobacteria</taxon>
        <taxon>Rhodobacterales</taxon>
        <taxon>Paracoccaceae</taxon>
        <taxon>Halovulum</taxon>
    </lineage>
</organism>
<name>A0A849L276_9RHOB</name>
<gene>
    <name evidence="2" type="ORF">HMH01_07690</name>
</gene>
<comment type="caution">
    <text evidence="2">The sequence shown here is derived from an EMBL/GenBank/DDBJ whole genome shotgun (WGS) entry which is preliminary data.</text>
</comment>
<feature type="chain" id="PRO_5032546601" evidence="1">
    <location>
        <begin position="20"/>
        <end position="210"/>
    </location>
</feature>
<dbReference type="RefSeq" id="WP_171323984.1">
    <property type="nucleotide sequence ID" value="NZ_JABFBC010000001.1"/>
</dbReference>
<evidence type="ECO:0000313" key="3">
    <source>
        <dbReference type="Proteomes" id="UP000572377"/>
    </source>
</evidence>
<feature type="signal peptide" evidence="1">
    <location>
        <begin position="1"/>
        <end position="19"/>
    </location>
</feature>